<dbReference type="EMBL" id="BK032787">
    <property type="protein sequence ID" value="DAF60380.1"/>
    <property type="molecule type" value="Genomic_DNA"/>
</dbReference>
<name>A0A8S5TAN6_9CAUD</name>
<protein>
    <submittedName>
        <fullName evidence="1">Uncharacterized protein</fullName>
    </submittedName>
</protein>
<reference evidence="1" key="1">
    <citation type="journal article" date="2021" name="Proc. Natl. Acad. Sci. U.S.A.">
        <title>A Catalog of Tens of Thousands of Viruses from Human Metagenomes Reveals Hidden Associations with Chronic Diseases.</title>
        <authorList>
            <person name="Tisza M.J."/>
            <person name="Buck C.B."/>
        </authorList>
    </citation>
    <scope>NUCLEOTIDE SEQUENCE</scope>
    <source>
        <strain evidence="1">CtwuP1</strain>
    </source>
</reference>
<accession>A0A8S5TAN6</accession>
<sequence length="45" mass="5383">MIDTSIAFISLLLYRCNIIIYRRVKKVNSFSTKILRRYKIYGIVV</sequence>
<organism evidence="1">
    <name type="scientific">Siphoviridae sp. ctwuP1</name>
    <dbReference type="NCBI Taxonomy" id="2827972"/>
    <lineage>
        <taxon>Viruses</taxon>
        <taxon>Duplodnaviria</taxon>
        <taxon>Heunggongvirae</taxon>
        <taxon>Uroviricota</taxon>
        <taxon>Caudoviricetes</taxon>
    </lineage>
</organism>
<evidence type="ECO:0000313" key="1">
    <source>
        <dbReference type="EMBL" id="DAF60380.1"/>
    </source>
</evidence>
<proteinExistence type="predicted"/>